<reference evidence="11" key="1">
    <citation type="submission" date="2021-01" db="EMBL/GenBank/DDBJ databases">
        <authorList>
            <person name="Corre E."/>
            <person name="Pelletier E."/>
            <person name="Niang G."/>
            <person name="Scheremetjew M."/>
            <person name="Finn R."/>
            <person name="Kale V."/>
            <person name="Holt S."/>
            <person name="Cochrane G."/>
            <person name="Meng A."/>
            <person name="Brown T."/>
            <person name="Cohen L."/>
        </authorList>
    </citation>
    <scope>NUCLEOTIDE SEQUENCE</scope>
    <source>
        <strain evidence="11">CCMP494</strain>
    </source>
</reference>
<dbReference type="CDD" id="cd11647">
    <property type="entry name" value="DHP5_DphB"/>
    <property type="match status" value="1"/>
</dbReference>
<dbReference type="Gene3D" id="3.40.1010.10">
    <property type="entry name" value="Cobalt-precorrin-4 Transmethylase, Domain 1"/>
    <property type="match status" value="1"/>
</dbReference>
<proteinExistence type="inferred from homology"/>
<dbReference type="PIRSF" id="PIRSF036432">
    <property type="entry name" value="Diphthine_synth"/>
    <property type="match status" value="1"/>
</dbReference>
<dbReference type="Pfam" id="PF00590">
    <property type="entry name" value="TP_methylase"/>
    <property type="match status" value="1"/>
</dbReference>
<dbReference type="AlphaFoldDB" id="A0A7S0PL68"/>
<evidence type="ECO:0000256" key="1">
    <source>
        <dbReference type="ARBA" id="ARBA00004006"/>
    </source>
</evidence>
<dbReference type="Gene3D" id="3.30.950.10">
    <property type="entry name" value="Methyltransferase, Cobalt-precorrin-4 Transmethylase, Domain 2"/>
    <property type="match status" value="1"/>
</dbReference>
<protein>
    <recommendedName>
        <fullName evidence="4">diphthine methyl ester synthase</fullName>
        <ecNumber evidence="4">2.1.1.314</ecNumber>
    </recommendedName>
</protein>
<accession>A0A7S0PL68</accession>
<dbReference type="UniPathway" id="UPA00559"/>
<evidence type="ECO:0000259" key="10">
    <source>
        <dbReference type="Pfam" id="PF00590"/>
    </source>
</evidence>
<comment type="similarity">
    <text evidence="3">Belongs to the diphthine synthase family.</text>
</comment>
<keyword evidence="5" id="KW-0489">Methyltransferase</keyword>
<organism evidence="11">
    <name type="scientific">Micromonas pusilla</name>
    <name type="common">Picoplanktonic green alga</name>
    <name type="synonym">Chromulina pusilla</name>
    <dbReference type="NCBI Taxonomy" id="38833"/>
    <lineage>
        <taxon>Eukaryota</taxon>
        <taxon>Viridiplantae</taxon>
        <taxon>Chlorophyta</taxon>
        <taxon>Mamiellophyceae</taxon>
        <taxon>Mamiellales</taxon>
        <taxon>Mamiellaceae</taxon>
        <taxon>Micromonas</taxon>
    </lineage>
</organism>
<dbReference type="GO" id="GO:0141133">
    <property type="term" value="F:diphthine methyl ester synthase activity"/>
    <property type="evidence" value="ECO:0007669"/>
    <property type="project" value="UniProtKB-EC"/>
</dbReference>
<keyword evidence="7 9" id="KW-0949">S-adenosyl-L-methionine</keyword>
<gene>
    <name evidence="11" type="ORF">MSP1404_LOCUS3355</name>
</gene>
<evidence type="ECO:0000256" key="2">
    <source>
        <dbReference type="ARBA" id="ARBA00005156"/>
    </source>
</evidence>
<dbReference type="GO" id="GO:0032259">
    <property type="term" value="P:methylation"/>
    <property type="evidence" value="ECO:0007669"/>
    <property type="project" value="UniProtKB-KW"/>
</dbReference>
<feature type="binding site" evidence="9">
    <location>
        <begin position="112"/>
        <end position="113"/>
    </location>
    <ligand>
        <name>S-adenosyl-L-methionine</name>
        <dbReference type="ChEBI" id="CHEBI:59789"/>
    </ligand>
</feature>
<comment type="function">
    <text evidence="1">S-adenosyl-L-methionine-dependent methyltransferase that catalyzes four methylations of the modified target histidine residue in translation elongation factor 2 (EF-2), to form an intermediate called diphthine methyl ester. The four successive methylation reactions represent the second step of diphthamide biosynthesis.</text>
</comment>
<keyword evidence="6" id="KW-0808">Transferase</keyword>
<dbReference type="EMBL" id="HBEV01004403">
    <property type="protein sequence ID" value="CAD8581966.1"/>
    <property type="molecule type" value="Transcribed_RNA"/>
</dbReference>
<dbReference type="GO" id="GO:0017183">
    <property type="term" value="P:protein histidyl modification to diphthamide"/>
    <property type="evidence" value="ECO:0007669"/>
    <property type="project" value="UniProtKB-UniPathway"/>
</dbReference>
<feature type="binding site" evidence="9">
    <location>
        <position position="163"/>
    </location>
    <ligand>
        <name>S-adenosyl-L-methionine</name>
        <dbReference type="ChEBI" id="CHEBI:59789"/>
    </ligand>
</feature>
<feature type="binding site" evidence="9">
    <location>
        <position position="87"/>
    </location>
    <ligand>
        <name>S-adenosyl-L-methionine</name>
        <dbReference type="ChEBI" id="CHEBI:59789"/>
    </ligand>
</feature>
<evidence type="ECO:0000256" key="7">
    <source>
        <dbReference type="ARBA" id="ARBA00022691"/>
    </source>
</evidence>
<evidence type="ECO:0000256" key="6">
    <source>
        <dbReference type="ARBA" id="ARBA00022679"/>
    </source>
</evidence>
<dbReference type="NCBIfam" id="TIGR00522">
    <property type="entry name" value="dph5"/>
    <property type="match status" value="1"/>
</dbReference>
<feature type="binding site" evidence="9">
    <location>
        <position position="84"/>
    </location>
    <ligand>
        <name>S-adenosyl-L-methionine</name>
        <dbReference type="ChEBI" id="CHEBI:59789"/>
    </ligand>
</feature>
<dbReference type="FunFam" id="3.40.1010.10:FF:000004">
    <property type="entry name" value="Putative diphthine synthase"/>
    <property type="match status" value="1"/>
</dbReference>
<evidence type="ECO:0000256" key="5">
    <source>
        <dbReference type="ARBA" id="ARBA00022603"/>
    </source>
</evidence>
<evidence type="ECO:0000256" key="3">
    <source>
        <dbReference type="ARBA" id="ARBA00006729"/>
    </source>
</evidence>
<feature type="domain" description="Tetrapyrrole methylase" evidence="10">
    <location>
        <begin position="1"/>
        <end position="236"/>
    </location>
</feature>
<dbReference type="PANTHER" id="PTHR10882:SF0">
    <property type="entry name" value="DIPHTHINE METHYL ESTER SYNTHASE"/>
    <property type="match status" value="1"/>
</dbReference>
<dbReference type="InterPro" id="IPR004551">
    <property type="entry name" value="Dphthn_synthase"/>
</dbReference>
<dbReference type="InterPro" id="IPR000878">
    <property type="entry name" value="4pyrrol_Mease"/>
</dbReference>
<dbReference type="PANTHER" id="PTHR10882">
    <property type="entry name" value="DIPHTHINE SYNTHASE"/>
    <property type="match status" value="1"/>
</dbReference>
<dbReference type="InterPro" id="IPR014777">
    <property type="entry name" value="4pyrrole_Mease_sub1"/>
</dbReference>
<sequence length="286" mass="31842">MLYVVGLGLGDEKDITVNGLEAVKRCERVYLEAYTSILGVPKERLEALYGREVVVADREFVEQGIDGMLNEALKIDVAFLVVGDAFAATTHSDLVLRAKGLGCKVKHIYNASIMNAVAGCGLQLYRFGQAVSICFFTRTWRPDSFYDRIKENADLGLHTLLLLDIRVKEPSVEALCRGKKEYEPPRFMSCATCARQMLEVEDARGEKVYGPDSMCVAVARMGQDDELIKSCTLKEMCNIDMGGPLHSMVLVGETHPLENDMLAMHRANDSDFLPEDQVPSQYLDDM</sequence>
<name>A0A7S0PL68_MICPS</name>
<feature type="binding site" evidence="9">
    <location>
        <position position="246"/>
    </location>
    <ligand>
        <name>S-adenosyl-L-methionine</name>
        <dbReference type="ChEBI" id="CHEBI:59789"/>
    </ligand>
</feature>
<feature type="binding site" evidence="9">
    <location>
        <position position="221"/>
    </location>
    <ligand>
        <name>S-adenosyl-L-methionine</name>
        <dbReference type="ChEBI" id="CHEBI:59789"/>
    </ligand>
</feature>
<comment type="catalytic activity">
    <reaction evidence="8">
        <text>2-[(3S)-amino-3-carboxypropyl]-L-histidyl-[translation elongation factor 2] + 4 S-adenosyl-L-methionine = diphthine methyl ester-[translation elongation factor 2] + 4 S-adenosyl-L-homocysteine + 3 H(+)</text>
        <dbReference type="Rhea" id="RHEA:42652"/>
        <dbReference type="Rhea" id="RHEA-COMP:9749"/>
        <dbReference type="Rhea" id="RHEA-COMP:10173"/>
        <dbReference type="ChEBI" id="CHEBI:15378"/>
        <dbReference type="ChEBI" id="CHEBI:57856"/>
        <dbReference type="ChEBI" id="CHEBI:59789"/>
        <dbReference type="ChEBI" id="CHEBI:73995"/>
        <dbReference type="ChEBI" id="CHEBI:79005"/>
        <dbReference type="EC" id="2.1.1.314"/>
    </reaction>
</comment>
<evidence type="ECO:0000256" key="8">
    <source>
        <dbReference type="ARBA" id="ARBA00048752"/>
    </source>
</evidence>
<evidence type="ECO:0000256" key="9">
    <source>
        <dbReference type="PIRSR" id="PIRSR036432-1"/>
    </source>
</evidence>
<comment type="pathway">
    <text evidence="2">Protein modification; peptidyl-diphthamide biosynthesis.</text>
</comment>
<dbReference type="SUPFAM" id="SSF53790">
    <property type="entry name" value="Tetrapyrrole methylase"/>
    <property type="match status" value="1"/>
</dbReference>
<evidence type="ECO:0000256" key="4">
    <source>
        <dbReference type="ARBA" id="ARBA00011927"/>
    </source>
</evidence>
<evidence type="ECO:0000313" key="11">
    <source>
        <dbReference type="EMBL" id="CAD8581966.1"/>
    </source>
</evidence>
<dbReference type="InterPro" id="IPR035996">
    <property type="entry name" value="4pyrrol_Methylase_sf"/>
</dbReference>
<feature type="binding site" evidence="9">
    <location>
        <position position="9"/>
    </location>
    <ligand>
        <name>S-adenosyl-L-methionine</name>
        <dbReference type="ChEBI" id="CHEBI:59789"/>
    </ligand>
</feature>
<dbReference type="FunFam" id="3.30.950.10:FF:000004">
    <property type="entry name" value="Diphthine synthase putative"/>
    <property type="match status" value="1"/>
</dbReference>
<dbReference type="InterPro" id="IPR014776">
    <property type="entry name" value="4pyrrole_Mease_sub2"/>
</dbReference>
<dbReference type="EC" id="2.1.1.314" evidence="4"/>